<dbReference type="EMBL" id="LT554414">
    <property type="protein sequence ID" value="SAM04610.1"/>
    <property type="molecule type" value="Genomic_DNA"/>
</dbReference>
<sequence>MNEHFYNASPTDRSKRPRFEDEVDPGYEHHGKEDRHPKRQAVPDPETKAPHFAGDEKKRQRTISIRSETDHTYSDDHNSLKNSDVSLSLRALVGTKDAGLIIGRGGKNVNEIRDHSSARVTISDNIAGAHERILTVIGPVQAVAKAYSLVGEKILAEAPLSDDLEKQHEPTLALRLLIPDFRMGNLIGRSGSIIKSIQEETGARLSASEEPLPMSTERTMTVHGTPTSIQLAVARVAGILAEHPERSNPNHMPYVPHAMNSSLGGMNRSGYSGGRGGRNGPSAGGGMNDGAYGMGVPGGMPFFYQGGRSSDYGNMSANGNQSQQIYIPNDMVGCIIGKGGSKINEIRQLSGSQIKIMDPNGDSNERLITVTGSHETNNMALYLLYSRLESEKARLGRI</sequence>
<evidence type="ECO:0000259" key="4">
    <source>
        <dbReference type="SMART" id="SM00322"/>
    </source>
</evidence>
<proteinExistence type="predicted"/>
<dbReference type="SUPFAM" id="SSF54791">
    <property type="entry name" value="Eukaryotic type KH-domain (KH-domain type I)"/>
    <property type="match status" value="3"/>
</dbReference>
<keyword evidence="2" id="KW-0694">RNA-binding</keyword>
<keyword evidence="1" id="KW-0677">Repeat</keyword>
<feature type="compositionally biased region" description="Basic and acidic residues" evidence="3">
    <location>
        <begin position="12"/>
        <end position="36"/>
    </location>
</feature>
<dbReference type="Pfam" id="PF00013">
    <property type="entry name" value="KH_1"/>
    <property type="match status" value="3"/>
</dbReference>
<dbReference type="PANTHER" id="PTHR10288">
    <property type="entry name" value="KH DOMAIN CONTAINING RNA BINDING PROTEIN"/>
    <property type="match status" value="1"/>
</dbReference>
<dbReference type="Proteomes" id="UP000078561">
    <property type="component" value="Unassembled WGS sequence"/>
</dbReference>
<evidence type="ECO:0000256" key="3">
    <source>
        <dbReference type="SAM" id="MobiDB-lite"/>
    </source>
</evidence>
<evidence type="ECO:0000256" key="2">
    <source>
        <dbReference type="PROSITE-ProRule" id="PRU00117"/>
    </source>
</evidence>
<dbReference type="AlphaFoldDB" id="A0A168QG18"/>
<evidence type="ECO:0000313" key="6">
    <source>
        <dbReference type="Proteomes" id="UP000078561"/>
    </source>
</evidence>
<dbReference type="InterPro" id="IPR004088">
    <property type="entry name" value="KH_dom_type_1"/>
</dbReference>
<dbReference type="InterPro" id="IPR036612">
    <property type="entry name" value="KH_dom_type_1_sf"/>
</dbReference>
<name>A0A168QG18_ABSGL</name>
<reference evidence="5" key="1">
    <citation type="submission" date="2016-04" db="EMBL/GenBank/DDBJ databases">
        <authorList>
            <person name="Evans L.H."/>
            <person name="Alamgir A."/>
            <person name="Owens N."/>
            <person name="Weber N.D."/>
            <person name="Virtaneva K."/>
            <person name="Barbian K."/>
            <person name="Babar A."/>
            <person name="Rosenke K."/>
        </authorList>
    </citation>
    <scope>NUCLEOTIDE SEQUENCE [LARGE SCALE GENOMIC DNA]</scope>
    <source>
        <strain evidence="5">CBS 101.48</strain>
    </source>
</reference>
<dbReference type="Gene3D" id="3.30.1370.10">
    <property type="entry name" value="K Homology domain, type 1"/>
    <property type="match status" value="3"/>
</dbReference>
<keyword evidence="6" id="KW-1185">Reference proteome</keyword>
<organism evidence="5">
    <name type="scientific">Absidia glauca</name>
    <name type="common">Pin mould</name>
    <dbReference type="NCBI Taxonomy" id="4829"/>
    <lineage>
        <taxon>Eukaryota</taxon>
        <taxon>Fungi</taxon>
        <taxon>Fungi incertae sedis</taxon>
        <taxon>Mucoromycota</taxon>
        <taxon>Mucoromycotina</taxon>
        <taxon>Mucoromycetes</taxon>
        <taxon>Mucorales</taxon>
        <taxon>Cunninghamellaceae</taxon>
        <taxon>Absidia</taxon>
    </lineage>
</organism>
<dbReference type="GO" id="GO:0003723">
    <property type="term" value="F:RNA binding"/>
    <property type="evidence" value="ECO:0007669"/>
    <property type="project" value="UniProtKB-UniRule"/>
</dbReference>
<accession>A0A168QG18</accession>
<dbReference type="InterPro" id="IPR004087">
    <property type="entry name" value="KH_dom"/>
</dbReference>
<evidence type="ECO:0000256" key="1">
    <source>
        <dbReference type="ARBA" id="ARBA00022737"/>
    </source>
</evidence>
<dbReference type="PROSITE" id="PS50084">
    <property type="entry name" value="KH_TYPE_1"/>
    <property type="match status" value="3"/>
</dbReference>
<protein>
    <recommendedName>
        <fullName evidence="4">K Homology domain-containing protein</fullName>
    </recommendedName>
</protein>
<feature type="domain" description="K Homology" evidence="4">
    <location>
        <begin position="85"/>
        <end position="155"/>
    </location>
</feature>
<dbReference type="OMA" id="GKAGHRI"/>
<dbReference type="CDD" id="cd22439">
    <property type="entry name" value="KH-I_PCBP_rpt3"/>
    <property type="match status" value="1"/>
</dbReference>
<dbReference type="SMART" id="SM00322">
    <property type="entry name" value="KH"/>
    <property type="match status" value="3"/>
</dbReference>
<dbReference type="OrthoDB" id="442947at2759"/>
<dbReference type="STRING" id="4829.A0A168QG18"/>
<evidence type="ECO:0000313" key="5">
    <source>
        <dbReference type="EMBL" id="SAM04610.1"/>
    </source>
</evidence>
<dbReference type="InParanoid" id="A0A168QG18"/>
<feature type="compositionally biased region" description="Basic and acidic residues" evidence="3">
    <location>
        <begin position="45"/>
        <end position="58"/>
    </location>
</feature>
<gene>
    <name evidence="5" type="primary">ABSGL_10476.1 scaffold 12026</name>
</gene>
<feature type="domain" description="K Homology" evidence="4">
    <location>
        <begin position="319"/>
        <end position="389"/>
    </location>
</feature>
<feature type="region of interest" description="Disordered" evidence="3">
    <location>
        <begin position="1"/>
        <end position="62"/>
    </location>
</feature>
<feature type="domain" description="K Homology" evidence="4">
    <location>
        <begin position="170"/>
        <end position="241"/>
    </location>
</feature>